<keyword evidence="5" id="KW-0249">Electron transport</keyword>
<keyword evidence="7" id="KW-0560">Oxidoreductase</keyword>
<dbReference type="AlphaFoldDB" id="A0A1S7LNF4"/>
<dbReference type="InterPro" id="IPR023234">
    <property type="entry name" value="NarG-like_domain"/>
</dbReference>
<evidence type="ECO:0000256" key="8">
    <source>
        <dbReference type="ARBA" id="ARBA00023136"/>
    </source>
</evidence>
<sequence>MLMVLAYLALLVFVGGIIYRIALYARTPAPLKIPTTPAPVTKQGVAWRLFTEVAFFNSLFKGDKWTWLGGYAFHLALALVTIRHLRYFFPELPDFFAHLQIFGMVAGLVMVGALGFLFLRRLMVDRFRHISSKADYLILILLIAIGISGLLMTFVMHPDVVEIKAMTVAWVSFDFGGFVTPSDMLFLLHFVMVLGLMIIFPFSKLTHAIGIFFSPTRNQPDNPREAKHVNPWAE</sequence>
<evidence type="ECO:0000259" key="10">
    <source>
        <dbReference type="Pfam" id="PF02665"/>
    </source>
</evidence>
<name>A0A1S7LNF4_MAGMO</name>
<evidence type="ECO:0000313" key="11">
    <source>
        <dbReference type="EMBL" id="CRH07674.1"/>
    </source>
</evidence>
<evidence type="ECO:0000256" key="1">
    <source>
        <dbReference type="ARBA" id="ARBA00004651"/>
    </source>
</evidence>
<evidence type="ECO:0000256" key="6">
    <source>
        <dbReference type="ARBA" id="ARBA00022989"/>
    </source>
</evidence>
<keyword evidence="3" id="KW-1003">Cell membrane</keyword>
<keyword evidence="8 9" id="KW-0472">Membrane</keyword>
<evidence type="ECO:0000256" key="3">
    <source>
        <dbReference type="ARBA" id="ARBA00022475"/>
    </source>
</evidence>
<evidence type="ECO:0000256" key="4">
    <source>
        <dbReference type="ARBA" id="ARBA00022692"/>
    </source>
</evidence>
<comment type="subcellular location">
    <subcellularLocation>
        <location evidence="1">Cell membrane</location>
        <topology evidence="1">Multi-pass membrane protein</topology>
    </subcellularLocation>
</comment>
<dbReference type="InterPro" id="IPR036197">
    <property type="entry name" value="NarG-like_sf"/>
</dbReference>
<gene>
    <name evidence="11" type="primary">dsrM</name>
    <name evidence="11" type="ORF">MAGMO_3538</name>
</gene>
<evidence type="ECO:0000256" key="7">
    <source>
        <dbReference type="ARBA" id="ARBA00023002"/>
    </source>
</evidence>
<dbReference type="GO" id="GO:0019645">
    <property type="term" value="P:anaerobic electron transport chain"/>
    <property type="evidence" value="ECO:0007669"/>
    <property type="project" value="TreeGrafter"/>
</dbReference>
<feature type="transmembrane region" description="Helical" evidence="9">
    <location>
        <begin position="184"/>
        <end position="202"/>
    </location>
</feature>
<dbReference type="Gene3D" id="1.20.950.20">
    <property type="entry name" value="Transmembrane di-heme cytochromes, Chain C"/>
    <property type="match status" value="1"/>
</dbReference>
<reference evidence="11" key="1">
    <citation type="submission" date="2015-04" db="EMBL/GenBank/DDBJ databases">
        <authorList>
            <person name="Syromyatnikov M.Y."/>
            <person name="Popov V.N."/>
        </authorList>
    </citation>
    <scope>NUCLEOTIDE SEQUENCE</scope>
    <source>
        <strain evidence="11">MO-1</strain>
    </source>
</reference>
<dbReference type="GO" id="GO:0008940">
    <property type="term" value="F:nitrate reductase activity"/>
    <property type="evidence" value="ECO:0007669"/>
    <property type="project" value="TreeGrafter"/>
</dbReference>
<dbReference type="PANTHER" id="PTHR30598">
    <property type="entry name" value="NITRATE REDUCTASE PRIVATE CHAPERONE, REDOX ENZYME MATURATION PROTEIN REMP FAMILY"/>
    <property type="match status" value="1"/>
</dbReference>
<dbReference type="GO" id="GO:0020037">
    <property type="term" value="F:heme binding"/>
    <property type="evidence" value="ECO:0007669"/>
    <property type="project" value="TreeGrafter"/>
</dbReference>
<feature type="transmembrane region" description="Helical" evidence="9">
    <location>
        <begin position="65"/>
        <end position="85"/>
    </location>
</feature>
<feature type="transmembrane region" description="Helical" evidence="9">
    <location>
        <begin position="134"/>
        <end position="156"/>
    </location>
</feature>
<dbReference type="SUPFAM" id="SSF103501">
    <property type="entry name" value="Respiratory nitrate reductase 1 gamma chain"/>
    <property type="match status" value="1"/>
</dbReference>
<dbReference type="InterPro" id="IPR051936">
    <property type="entry name" value="Heme-iron_electron_transfer"/>
</dbReference>
<feature type="transmembrane region" description="Helical" evidence="9">
    <location>
        <begin position="97"/>
        <end position="122"/>
    </location>
</feature>
<feature type="transmembrane region" description="Helical" evidence="9">
    <location>
        <begin position="6"/>
        <end position="25"/>
    </location>
</feature>
<keyword evidence="6 9" id="KW-1133">Transmembrane helix</keyword>
<evidence type="ECO:0000256" key="5">
    <source>
        <dbReference type="ARBA" id="ARBA00022982"/>
    </source>
</evidence>
<evidence type="ECO:0000256" key="2">
    <source>
        <dbReference type="ARBA" id="ARBA00022448"/>
    </source>
</evidence>
<proteinExistence type="predicted"/>
<accession>A0A1S7LNF4</accession>
<keyword evidence="2" id="KW-0813">Transport</keyword>
<dbReference type="GO" id="GO:0009055">
    <property type="term" value="F:electron transfer activity"/>
    <property type="evidence" value="ECO:0007669"/>
    <property type="project" value="TreeGrafter"/>
</dbReference>
<dbReference type="GO" id="GO:0005886">
    <property type="term" value="C:plasma membrane"/>
    <property type="evidence" value="ECO:0007669"/>
    <property type="project" value="UniProtKB-SubCell"/>
</dbReference>
<organism evidence="11">
    <name type="scientific">Magnetococcus massalia (strain MO-1)</name>
    <dbReference type="NCBI Taxonomy" id="451514"/>
    <lineage>
        <taxon>Bacteria</taxon>
        <taxon>Pseudomonadati</taxon>
        <taxon>Pseudomonadota</taxon>
        <taxon>Magnetococcia</taxon>
        <taxon>Magnetococcales</taxon>
        <taxon>Magnetococcaceae</taxon>
        <taxon>Magnetococcus</taxon>
    </lineage>
</organism>
<dbReference type="EMBL" id="LO017727">
    <property type="protein sequence ID" value="CRH07674.1"/>
    <property type="molecule type" value="Genomic_DNA"/>
</dbReference>
<evidence type="ECO:0000256" key="9">
    <source>
        <dbReference type="SAM" id="Phobius"/>
    </source>
</evidence>
<dbReference type="PANTHER" id="PTHR30598:SF3">
    <property type="entry name" value="RESPIRATORY NITRATE REDUCTASE 1 GAMMA CHAIN"/>
    <property type="match status" value="1"/>
</dbReference>
<feature type="domain" description="NarG-like" evidence="10">
    <location>
        <begin position="69"/>
        <end position="209"/>
    </location>
</feature>
<dbReference type="Pfam" id="PF02665">
    <property type="entry name" value="Nitrate_red_gam"/>
    <property type="match status" value="1"/>
</dbReference>
<protein>
    <submittedName>
        <fullName evidence="11">Hdr-like menaquinol oxidoreductase subunit DsrM/HmeC</fullName>
    </submittedName>
</protein>
<keyword evidence="4 9" id="KW-0812">Transmembrane</keyword>